<organism evidence="2 3">
    <name type="scientific">Streptomyces agglomeratus</name>
    <dbReference type="NCBI Taxonomy" id="285458"/>
    <lineage>
        <taxon>Bacteria</taxon>
        <taxon>Bacillati</taxon>
        <taxon>Actinomycetota</taxon>
        <taxon>Actinomycetes</taxon>
        <taxon>Kitasatosporales</taxon>
        <taxon>Streptomycetaceae</taxon>
        <taxon>Streptomyces</taxon>
    </lineage>
</organism>
<proteinExistence type="predicted"/>
<evidence type="ECO:0000313" key="3">
    <source>
        <dbReference type="Proteomes" id="UP000095759"/>
    </source>
</evidence>
<gene>
    <name evidence="2" type="ORF">AS594_35110</name>
</gene>
<reference evidence="2 3" key="1">
    <citation type="submission" date="2016-08" db="EMBL/GenBank/DDBJ databases">
        <title>Complete genome sequence of Streptomyces agglomeratus strain 6-3-2, a novel anti-MRSA actinomycete isolated from Wuli of Tebit, China.</title>
        <authorList>
            <person name="Chen X."/>
        </authorList>
    </citation>
    <scope>NUCLEOTIDE SEQUENCE [LARGE SCALE GENOMIC DNA]</scope>
    <source>
        <strain evidence="2 3">6-3-2</strain>
    </source>
</reference>
<feature type="domain" description="Helicase-associated" evidence="1">
    <location>
        <begin position="55"/>
        <end position="117"/>
    </location>
</feature>
<protein>
    <recommendedName>
        <fullName evidence="1">Helicase-associated domain-containing protein</fullName>
    </recommendedName>
</protein>
<dbReference type="EMBL" id="MEHJ01000001">
    <property type="protein sequence ID" value="OEJ28885.1"/>
    <property type="molecule type" value="Genomic_DNA"/>
</dbReference>
<dbReference type="Gene3D" id="6.10.140.530">
    <property type="match status" value="1"/>
</dbReference>
<dbReference type="InterPro" id="IPR005114">
    <property type="entry name" value="Helicase_assoc"/>
</dbReference>
<comment type="caution">
    <text evidence="2">The sequence shown here is derived from an EMBL/GenBank/DDBJ whole genome shotgun (WGS) entry which is preliminary data.</text>
</comment>
<name>A0A1E5PHF3_9ACTN</name>
<accession>A0A1E5PHF3</accession>
<keyword evidence="3" id="KW-1185">Reference proteome</keyword>
<dbReference type="AlphaFoldDB" id="A0A1E5PHF3"/>
<evidence type="ECO:0000313" key="2">
    <source>
        <dbReference type="EMBL" id="OEJ28885.1"/>
    </source>
</evidence>
<dbReference type="RefSeq" id="WP_069774533.1">
    <property type="nucleotide sequence ID" value="NZ_MEHI01000001.1"/>
</dbReference>
<sequence>MVHGMDVGRWLATQRRDWHLLHDGQRERLAKLGIGPAEKPAVPAQKAVRRGSGGAFERGVAALARYKAREGKVVVARGHVEDLPDGTSARLGVWLSNTRSRRAGLSEEQREQLAGLGLNWAAE</sequence>
<evidence type="ECO:0000259" key="1">
    <source>
        <dbReference type="Pfam" id="PF03457"/>
    </source>
</evidence>
<dbReference type="Proteomes" id="UP000095759">
    <property type="component" value="Unassembled WGS sequence"/>
</dbReference>
<dbReference type="Pfam" id="PF03457">
    <property type="entry name" value="HA"/>
    <property type="match status" value="1"/>
</dbReference>